<feature type="transmembrane region" description="Helical" evidence="8">
    <location>
        <begin position="336"/>
        <end position="357"/>
    </location>
</feature>
<comment type="subcellular location">
    <subcellularLocation>
        <location evidence="1">Cell membrane</location>
        <topology evidence="1">Multi-pass membrane protein</topology>
    </subcellularLocation>
</comment>
<reference evidence="10 11" key="1">
    <citation type="journal article" date="2015" name="Nature">
        <title>rRNA introns, odd ribosomes, and small enigmatic genomes across a large radiation of phyla.</title>
        <authorList>
            <person name="Brown C.T."/>
            <person name="Hug L.A."/>
            <person name="Thomas B.C."/>
            <person name="Sharon I."/>
            <person name="Castelle C.J."/>
            <person name="Singh A."/>
            <person name="Wilkins M.J."/>
            <person name="Williams K.H."/>
            <person name="Banfield J.F."/>
        </authorList>
    </citation>
    <scope>NUCLEOTIDE SEQUENCE [LARGE SCALE GENOMIC DNA]</scope>
</reference>
<keyword evidence="3" id="KW-0328">Glycosyltransferase</keyword>
<evidence type="ECO:0000256" key="2">
    <source>
        <dbReference type="ARBA" id="ARBA00022475"/>
    </source>
</evidence>
<evidence type="ECO:0000256" key="7">
    <source>
        <dbReference type="ARBA" id="ARBA00023136"/>
    </source>
</evidence>
<comment type="caution">
    <text evidence="10">The sequence shown here is derived from an EMBL/GenBank/DDBJ whole genome shotgun (WGS) entry which is preliminary data.</text>
</comment>
<gene>
    <name evidence="10" type="ORF">UT77_C0001G0157</name>
</gene>
<protein>
    <recommendedName>
        <fullName evidence="9">Glycosyltransferase RgtA/B/C/D-like domain-containing protein</fullName>
    </recommendedName>
</protein>
<dbReference type="GO" id="GO:0016763">
    <property type="term" value="F:pentosyltransferase activity"/>
    <property type="evidence" value="ECO:0007669"/>
    <property type="project" value="TreeGrafter"/>
</dbReference>
<evidence type="ECO:0000256" key="8">
    <source>
        <dbReference type="SAM" id="Phobius"/>
    </source>
</evidence>
<evidence type="ECO:0000256" key="6">
    <source>
        <dbReference type="ARBA" id="ARBA00022989"/>
    </source>
</evidence>
<feature type="transmembrane region" description="Helical" evidence="8">
    <location>
        <begin position="156"/>
        <end position="186"/>
    </location>
</feature>
<dbReference type="Pfam" id="PF13231">
    <property type="entry name" value="PMT_2"/>
    <property type="match status" value="1"/>
</dbReference>
<feature type="domain" description="Glycosyltransferase RgtA/B/C/D-like" evidence="9">
    <location>
        <begin position="57"/>
        <end position="206"/>
    </location>
</feature>
<dbReference type="GO" id="GO:0005886">
    <property type="term" value="C:plasma membrane"/>
    <property type="evidence" value="ECO:0007669"/>
    <property type="project" value="UniProtKB-SubCell"/>
</dbReference>
<accession>A0A0G0QZ62</accession>
<dbReference type="Proteomes" id="UP000034881">
    <property type="component" value="Unassembled WGS sequence"/>
</dbReference>
<keyword evidence="6 8" id="KW-1133">Transmembrane helix</keyword>
<proteinExistence type="predicted"/>
<feature type="transmembrane region" description="Helical" evidence="8">
    <location>
        <begin position="288"/>
        <end position="306"/>
    </location>
</feature>
<dbReference type="GO" id="GO:0009103">
    <property type="term" value="P:lipopolysaccharide biosynthetic process"/>
    <property type="evidence" value="ECO:0007669"/>
    <property type="project" value="UniProtKB-ARBA"/>
</dbReference>
<evidence type="ECO:0000256" key="5">
    <source>
        <dbReference type="ARBA" id="ARBA00022692"/>
    </source>
</evidence>
<dbReference type="EMBL" id="LBYB01000001">
    <property type="protein sequence ID" value="KKR42706.1"/>
    <property type="molecule type" value="Genomic_DNA"/>
</dbReference>
<feature type="transmembrane region" description="Helical" evidence="8">
    <location>
        <begin position="77"/>
        <end position="97"/>
    </location>
</feature>
<dbReference type="AlphaFoldDB" id="A0A0G0QZ62"/>
<keyword evidence="4" id="KW-0808">Transferase</keyword>
<feature type="transmembrane region" description="Helical" evidence="8">
    <location>
        <begin position="257"/>
        <end position="276"/>
    </location>
</feature>
<keyword evidence="5 8" id="KW-0812">Transmembrane</keyword>
<sequence>MWHKLKYMIWLILFLALFFRFINLNQSLWWDEAINVVYAQTSDFWWFITKYPVGDFHPPGWFAILWVWGHLFGFSEIMVRMPSVILGAATVGLTFLLGKELFNRRVGFLSAFLLAIAPLHVYYSQEARMYVLAAFSVTLSFYFLNRLILQKKWAGLGFIASLVLVLSSDYLAYFAIPAQVICLAWVNKLRKNVLVSLLAAGLIFLPWFAIFPNQLKTGINAAISLPGWANVVGSNFKDLILFPIKTFYGRITISNELLYAAAAGIAGIIFASIFFYGLKKRDDATKLLISWIFVPAILALLVSIFIPVLAYFRMIFILPAFYLFLAKSLISLPNKITVAATTLICLISFASLFGYYINPKFQREDWRGAISFVSKEVDSQALVIFENNEIPAPVRYYANDLSGFKPGLSDNLTGDLADKNKVYFFEYLADVYDPKRGVEQKIKSLNFTEKETYDFDGVGFVRFYTR</sequence>
<evidence type="ECO:0000313" key="11">
    <source>
        <dbReference type="Proteomes" id="UP000034881"/>
    </source>
</evidence>
<name>A0A0G0QZ62_9BACT</name>
<dbReference type="InterPro" id="IPR038731">
    <property type="entry name" value="RgtA/B/C-like"/>
</dbReference>
<organism evidence="10 11">
    <name type="scientific">Candidatus Daviesbacteria bacterium GW2011_GWC2_40_12</name>
    <dbReference type="NCBI Taxonomy" id="1618431"/>
    <lineage>
        <taxon>Bacteria</taxon>
        <taxon>Candidatus Daviesiibacteriota</taxon>
    </lineage>
</organism>
<evidence type="ECO:0000313" key="10">
    <source>
        <dbReference type="EMBL" id="KKR42706.1"/>
    </source>
</evidence>
<keyword evidence="2" id="KW-1003">Cell membrane</keyword>
<evidence type="ECO:0000256" key="3">
    <source>
        <dbReference type="ARBA" id="ARBA00022676"/>
    </source>
</evidence>
<evidence type="ECO:0000256" key="4">
    <source>
        <dbReference type="ARBA" id="ARBA00022679"/>
    </source>
</evidence>
<feature type="transmembrane region" description="Helical" evidence="8">
    <location>
        <begin position="106"/>
        <end position="123"/>
    </location>
</feature>
<evidence type="ECO:0000256" key="1">
    <source>
        <dbReference type="ARBA" id="ARBA00004651"/>
    </source>
</evidence>
<evidence type="ECO:0000259" key="9">
    <source>
        <dbReference type="Pfam" id="PF13231"/>
    </source>
</evidence>
<feature type="transmembrane region" description="Helical" evidence="8">
    <location>
        <begin position="129"/>
        <end position="149"/>
    </location>
</feature>
<feature type="transmembrane region" description="Helical" evidence="8">
    <location>
        <begin position="311"/>
        <end position="330"/>
    </location>
</feature>
<dbReference type="PANTHER" id="PTHR33908:SF11">
    <property type="entry name" value="MEMBRANE PROTEIN"/>
    <property type="match status" value="1"/>
</dbReference>
<dbReference type="PANTHER" id="PTHR33908">
    <property type="entry name" value="MANNOSYLTRANSFERASE YKCB-RELATED"/>
    <property type="match status" value="1"/>
</dbReference>
<feature type="transmembrane region" description="Helical" evidence="8">
    <location>
        <begin position="192"/>
        <end position="211"/>
    </location>
</feature>
<feature type="transmembrane region" description="Helical" evidence="8">
    <location>
        <begin position="7"/>
        <end position="23"/>
    </location>
</feature>
<keyword evidence="7 8" id="KW-0472">Membrane</keyword>
<dbReference type="InterPro" id="IPR050297">
    <property type="entry name" value="LipidA_mod_glycosyltrf_83"/>
</dbReference>